<sequence length="249" mass="26006">MRNGQAIMTDLSQVLLFAMLPVMGVLIGTTLAETFRAPGWVIGATLHGAAGVAIALVSVDLMPRIVDQIAMTTLISAFLAGAVVSVIIERTLRIFRSTERQPKNLQAWMVYTAIAADLASDGALTGAGSAIGHNLGLLVAASQAIANIPGGFAAASNLRNRNVLRHHRWIAAVAMTIPAMASAALAYWLLADADQALRSTTLAFISGVLLLATIEDVVPQGDAPKPARWLSTASFAFGFSGLALLSAYV</sequence>
<dbReference type="KEGG" id="fil:BN1229_v1_0650"/>
<gene>
    <name evidence="2" type="ORF">YBN1229_v1_0654</name>
</gene>
<feature type="transmembrane region" description="Helical" evidence="1">
    <location>
        <begin position="170"/>
        <end position="190"/>
    </location>
</feature>
<dbReference type="AlphaFoldDB" id="A0A0D6JC85"/>
<reference evidence="3" key="1">
    <citation type="submission" date="2015-02" db="EMBL/GenBank/DDBJ databases">
        <authorList>
            <person name="Chooi Y.-H."/>
        </authorList>
    </citation>
    <scope>NUCLEOTIDE SEQUENCE [LARGE SCALE GENOMIC DNA]</scope>
    <source>
        <strain evidence="3">strain Y</strain>
    </source>
</reference>
<feature type="transmembrane region" description="Helical" evidence="1">
    <location>
        <begin position="229"/>
        <end position="248"/>
    </location>
</feature>
<accession>A0A0D6JC85</accession>
<keyword evidence="1" id="KW-0472">Membrane</keyword>
<keyword evidence="1" id="KW-0812">Transmembrane</keyword>
<feature type="transmembrane region" description="Helical" evidence="1">
    <location>
        <begin position="12"/>
        <end position="32"/>
    </location>
</feature>
<dbReference type="KEGG" id="fiy:BN1229_v1_0654"/>
<evidence type="ECO:0000313" key="2">
    <source>
        <dbReference type="EMBL" id="CPR16110.1"/>
    </source>
</evidence>
<evidence type="ECO:0008006" key="4">
    <source>
        <dbReference type="Google" id="ProtNLM"/>
    </source>
</evidence>
<name>A0A0D6JC85_9HYPH</name>
<feature type="transmembrane region" description="Helical" evidence="1">
    <location>
        <begin position="69"/>
        <end position="88"/>
    </location>
</feature>
<keyword evidence="1" id="KW-1133">Transmembrane helix</keyword>
<dbReference type="Proteomes" id="UP000033187">
    <property type="component" value="Chromosome 1"/>
</dbReference>
<evidence type="ECO:0000256" key="1">
    <source>
        <dbReference type="SAM" id="Phobius"/>
    </source>
</evidence>
<protein>
    <recommendedName>
        <fullName evidence="4">Zinc/iron permease</fullName>
    </recommendedName>
</protein>
<keyword evidence="3" id="KW-1185">Reference proteome</keyword>
<organism evidence="2 3">
    <name type="scientific">Candidatus Filomicrobium marinum</name>
    <dbReference type="NCBI Taxonomy" id="1608628"/>
    <lineage>
        <taxon>Bacteria</taxon>
        <taxon>Pseudomonadati</taxon>
        <taxon>Pseudomonadota</taxon>
        <taxon>Alphaproteobacteria</taxon>
        <taxon>Hyphomicrobiales</taxon>
        <taxon>Hyphomicrobiaceae</taxon>
        <taxon>Filomicrobium</taxon>
    </lineage>
</organism>
<dbReference type="EMBL" id="LN829119">
    <property type="protein sequence ID" value="CPR16110.1"/>
    <property type="molecule type" value="Genomic_DNA"/>
</dbReference>
<feature type="transmembrane region" description="Helical" evidence="1">
    <location>
        <begin position="39"/>
        <end position="57"/>
    </location>
</feature>
<evidence type="ECO:0000313" key="3">
    <source>
        <dbReference type="Proteomes" id="UP000033187"/>
    </source>
</evidence>
<proteinExistence type="predicted"/>